<evidence type="ECO:0000313" key="8">
    <source>
        <dbReference type="Proteomes" id="UP000315750"/>
    </source>
</evidence>
<feature type="transmembrane region" description="Helical" evidence="6">
    <location>
        <begin position="99"/>
        <end position="118"/>
    </location>
</feature>
<dbReference type="AlphaFoldDB" id="A0A518ARA8"/>
<evidence type="ECO:0008006" key="9">
    <source>
        <dbReference type="Google" id="ProtNLM"/>
    </source>
</evidence>
<dbReference type="Pfam" id="PF03706">
    <property type="entry name" value="LPG_synthase_TM"/>
    <property type="match status" value="1"/>
</dbReference>
<evidence type="ECO:0000256" key="3">
    <source>
        <dbReference type="ARBA" id="ARBA00022692"/>
    </source>
</evidence>
<protein>
    <recommendedName>
        <fullName evidence="9">Lysylphosphatidylglycerol synthase TM region</fullName>
    </recommendedName>
</protein>
<accession>A0A518ARA8</accession>
<keyword evidence="3 6" id="KW-0812">Transmembrane</keyword>
<name>A0A518ARA8_9BACT</name>
<reference evidence="7 8" key="1">
    <citation type="submission" date="2019-02" db="EMBL/GenBank/DDBJ databases">
        <title>Deep-cultivation of Planctomycetes and their phenomic and genomic characterization uncovers novel biology.</title>
        <authorList>
            <person name="Wiegand S."/>
            <person name="Jogler M."/>
            <person name="Boedeker C."/>
            <person name="Pinto D."/>
            <person name="Vollmers J."/>
            <person name="Rivas-Marin E."/>
            <person name="Kohn T."/>
            <person name="Peeters S.H."/>
            <person name="Heuer A."/>
            <person name="Rast P."/>
            <person name="Oberbeckmann S."/>
            <person name="Bunk B."/>
            <person name="Jeske O."/>
            <person name="Meyerdierks A."/>
            <person name="Storesund J.E."/>
            <person name="Kallscheuer N."/>
            <person name="Luecker S."/>
            <person name="Lage O.M."/>
            <person name="Pohl T."/>
            <person name="Merkel B.J."/>
            <person name="Hornburger P."/>
            <person name="Mueller R.-W."/>
            <person name="Bruemmer F."/>
            <person name="Labrenz M."/>
            <person name="Spormann A.M."/>
            <person name="Op den Camp H."/>
            <person name="Overmann J."/>
            <person name="Amann R."/>
            <person name="Jetten M.S.M."/>
            <person name="Mascher T."/>
            <person name="Medema M.H."/>
            <person name="Devos D.P."/>
            <person name="Kaster A.-K."/>
            <person name="Ovreas L."/>
            <person name="Rohde M."/>
            <person name="Galperin M.Y."/>
            <person name="Jogler C."/>
        </authorList>
    </citation>
    <scope>NUCLEOTIDE SEQUENCE [LARGE SCALE GENOMIC DNA]</scope>
    <source>
        <strain evidence="7 8">Pan181</strain>
    </source>
</reference>
<evidence type="ECO:0000256" key="6">
    <source>
        <dbReference type="SAM" id="Phobius"/>
    </source>
</evidence>
<evidence type="ECO:0000256" key="5">
    <source>
        <dbReference type="ARBA" id="ARBA00023136"/>
    </source>
</evidence>
<feature type="transmembrane region" description="Helical" evidence="6">
    <location>
        <begin position="130"/>
        <end position="156"/>
    </location>
</feature>
<feature type="transmembrane region" description="Helical" evidence="6">
    <location>
        <begin position="208"/>
        <end position="232"/>
    </location>
</feature>
<feature type="transmembrane region" description="Helical" evidence="6">
    <location>
        <begin position="252"/>
        <end position="274"/>
    </location>
</feature>
<dbReference type="Proteomes" id="UP000315750">
    <property type="component" value="Chromosome"/>
</dbReference>
<gene>
    <name evidence="7" type="ORF">Pan181_34720</name>
</gene>
<keyword evidence="8" id="KW-1185">Reference proteome</keyword>
<evidence type="ECO:0000256" key="1">
    <source>
        <dbReference type="ARBA" id="ARBA00004651"/>
    </source>
</evidence>
<feature type="transmembrane region" description="Helical" evidence="6">
    <location>
        <begin position="20"/>
        <end position="37"/>
    </location>
</feature>
<dbReference type="GO" id="GO:0005886">
    <property type="term" value="C:plasma membrane"/>
    <property type="evidence" value="ECO:0007669"/>
    <property type="project" value="UniProtKB-SubCell"/>
</dbReference>
<feature type="transmembrane region" description="Helical" evidence="6">
    <location>
        <begin position="162"/>
        <end position="187"/>
    </location>
</feature>
<organism evidence="7 8">
    <name type="scientific">Aeoliella mucimassa</name>
    <dbReference type="NCBI Taxonomy" id="2527972"/>
    <lineage>
        <taxon>Bacteria</taxon>
        <taxon>Pseudomonadati</taxon>
        <taxon>Planctomycetota</taxon>
        <taxon>Planctomycetia</taxon>
        <taxon>Pirellulales</taxon>
        <taxon>Lacipirellulaceae</taxon>
        <taxon>Aeoliella</taxon>
    </lineage>
</organism>
<dbReference type="EMBL" id="CP036278">
    <property type="protein sequence ID" value="QDU57257.1"/>
    <property type="molecule type" value="Genomic_DNA"/>
</dbReference>
<keyword evidence="5 6" id="KW-0472">Membrane</keyword>
<proteinExistence type="predicted"/>
<dbReference type="InterPro" id="IPR022791">
    <property type="entry name" value="L-PG_synthase/AglD"/>
</dbReference>
<evidence type="ECO:0000313" key="7">
    <source>
        <dbReference type="EMBL" id="QDU57257.1"/>
    </source>
</evidence>
<evidence type="ECO:0000256" key="2">
    <source>
        <dbReference type="ARBA" id="ARBA00022475"/>
    </source>
</evidence>
<comment type="subcellular location">
    <subcellularLocation>
        <location evidence="1">Cell membrane</location>
        <topology evidence="1">Multi-pass membrane protein</topology>
    </subcellularLocation>
</comment>
<sequence>MEPTQPLSPKSKPRVVVRFARWAITLSVVGLVVWFAGGTVRDGWHQLSQTDLKIQWQWVALSALLYLVGLAPMACYWWIALRTLGETPTPSDVLRGYYLGHLGKYVPGKALVVVLRTGALVRAGCNMRQVAISVFLETLTFMAGGGMLAALLLAITGHGPTLYVWLSLGLAVMVGIPITPPVARWLATKVVKQRSSDQSESTVSLQAINWRLTCAGLVCSVIAWSIIGVSLWSAARAVDPTLGWPWQELPLWIEAVALPVVAGFLSLIPGGLMVRDGLQVELLKSVFAPEVAEGVALVVVALWRLVSVASEGAICVILEATRLYRTPRGPS</sequence>
<dbReference type="OrthoDB" id="256291at2"/>
<keyword evidence="4 6" id="KW-1133">Transmembrane helix</keyword>
<feature type="transmembrane region" description="Helical" evidence="6">
    <location>
        <begin position="58"/>
        <end position="79"/>
    </location>
</feature>
<dbReference type="KEGG" id="amuc:Pan181_34720"/>
<keyword evidence="2" id="KW-1003">Cell membrane</keyword>
<evidence type="ECO:0000256" key="4">
    <source>
        <dbReference type="ARBA" id="ARBA00022989"/>
    </source>
</evidence>